<keyword evidence="3" id="KW-1185">Reference proteome</keyword>
<reference evidence="2" key="2">
    <citation type="submission" date="2015-06" db="UniProtKB">
        <authorList>
            <consortium name="EnsemblPlants"/>
        </authorList>
    </citation>
    <scope>IDENTIFICATION</scope>
    <source>
        <strain evidence="2">DM1-3 516 R44</strain>
    </source>
</reference>
<feature type="compositionally biased region" description="Acidic residues" evidence="1">
    <location>
        <begin position="105"/>
        <end position="131"/>
    </location>
</feature>
<accession>M1DMR7</accession>
<reference evidence="3" key="1">
    <citation type="journal article" date="2011" name="Nature">
        <title>Genome sequence and analysis of the tuber crop potato.</title>
        <authorList>
            <consortium name="The Potato Genome Sequencing Consortium"/>
        </authorList>
    </citation>
    <scope>NUCLEOTIDE SEQUENCE [LARGE SCALE GENOMIC DNA]</scope>
    <source>
        <strain evidence="3">cv. DM1-3 516 R44</strain>
    </source>
</reference>
<dbReference type="EnsemblPlants" id="PGSC0003DMT400091499">
    <property type="protein sequence ID" value="PGSC0003DMT400091499"/>
    <property type="gene ID" value="PGSC0003DMG400041070"/>
</dbReference>
<protein>
    <submittedName>
        <fullName evidence="2">Uncharacterized protein</fullName>
    </submittedName>
</protein>
<dbReference type="Proteomes" id="UP000011115">
    <property type="component" value="Unassembled WGS sequence"/>
</dbReference>
<sequence>MAPLFPVLVDITKTKGSDNEFGPPLTTTERHRRDELIMARMYGLEMLRHQNGCRASTVEQLGKVERRYPLNMHAKALLGISPEFHEHADDDISIDEDRLRTCSDVDSDSDTEEVDPAQAGDEVEGGDTMED</sequence>
<dbReference type="AlphaFoldDB" id="M1DMR7"/>
<name>M1DMR7_SOLTU</name>
<proteinExistence type="predicted"/>
<dbReference type="HOGENOM" id="CLU_043094_2_1_1"/>
<evidence type="ECO:0000313" key="2">
    <source>
        <dbReference type="EnsemblPlants" id="PGSC0003DMT400091499"/>
    </source>
</evidence>
<evidence type="ECO:0000313" key="3">
    <source>
        <dbReference type="Proteomes" id="UP000011115"/>
    </source>
</evidence>
<feature type="region of interest" description="Disordered" evidence="1">
    <location>
        <begin position="99"/>
        <end position="131"/>
    </location>
</feature>
<dbReference type="InParanoid" id="M1DMR7"/>
<evidence type="ECO:0000256" key="1">
    <source>
        <dbReference type="SAM" id="MobiDB-lite"/>
    </source>
</evidence>
<organism evidence="2 3">
    <name type="scientific">Solanum tuberosum</name>
    <name type="common">Potato</name>
    <dbReference type="NCBI Taxonomy" id="4113"/>
    <lineage>
        <taxon>Eukaryota</taxon>
        <taxon>Viridiplantae</taxon>
        <taxon>Streptophyta</taxon>
        <taxon>Embryophyta</taxon>
        <taxon>Tracheophyta</taxon>
        <taxon>Spermatophyta</taxon>
        <taxon>Magnoliopsida</taxon>
        <taxon>eudicotyledons</taxon>
        <taxon>Gunneridae</taxon>
        <taxon>Pentapetalae</taxon>
        <taxon>asterids</taxon>
        <taxon>lamiids</taxon>
        <taxon>Solanales</taxon>
        <taxon>Solanaceae</taxon>
        <taxon>Solanoideae</taxon>
        <taxon>Solaneae</taxon>
        <taxon>Solanum</taxon>
    </lineage>
</organism>
<dbReference type="Gramene" id="PGSC0003DMT400091499">
    <property type="protein sequence ID" value="PGSC0003DMT400091499"/>
    <property type="gene ID" value="PGSC0003DMG400041070"/>
</dbReference>
<dbReference type="PaxDb" id="4113-PGSC0003DMT400091499"/>